<dbReference type="EMBL" id="FMBM01000002">
    <property type="protein sequence ID" value="SCC81488.1"/>
    <property type="molecule type" value="Genomic_DNA"/>
</dbReference>
<dbReference type="CDD" id="cd04182">
    <property type="entry name" value="GT_2_like_f"/>
    <property type="match status" value="1"/>
</dbReference>
<dbReference type="SUPFAM" id="SSF53448">
    <property type="entry name" value="Nucleotide-diphospho-sugar transferases"/>
    <property type="match status" value="1"/>
</dbReference>
<dbReference type="Proteomes" id="UP000182800">
    <property type="component" value="Unassembled WGS sequence"/>
</dbReference>
<evidence type="ECO:0000256" key="1">
    <source>
        <dbReference type="ARBA" id="ARBA00022842"/>
    </source>
</evidence>
<dbReference type="PANTHER" id="PTHR43777:SF1">
    <property type="entry name" value="MOLYBDENUM COFACTOR CYTIDYLYLTRANSFERASE"/>
    <property type="match status" value="1"/>
</dbReference>
<keyword evidence="1" id="KW-0460">Magnesium</keyword>
<dbReference type="GO" id="GO:0061602">
    <property type="term" value="F:molybdenum cofactor cytidylyltransferase activity"/>
    <property type="evidence" value="ECO:0007669"/>
    <property type="project" value="UniProtKB-EC"/>
</dbReference>
<dbReference type="EC" id="2.7.7.76" evidence="3"/>
<comment type="caution">
    <text evidence="3">The sequence shown here is derived from an EMBL/GenBank/DDBJ whole genome shotgun (WGS) entry which is preliminary data.</text>
</comment>
<dbReference type="RefSeq" id="WP_074445182.1">
    <property type="nucleotide sequence ID" value="NZ_FMBM01000002.1"/>
</dbReference>
<dbReference type="EMBL" id="LJSX01000004">
    <property type="protein sequence ID" value="KPQ12017.1"/>
    <property type="molecule type" value="Genomic_DNA"/>
</dbReference>
<evidence type="ECO:0000313" key="5">
    <source>
        <dbReference type="Proteomes" id="UP000050497"/>
    </source>
</evidence>
<evidence type="ECO:0000313" key="4">
    <source>
        <dbReference type="EMBL" id="SCC81488.1"/>
    </source>
</evidence>
<evidence type="ECO:0000313" key="6">
    <source>
        <dbReference type="Proteomes" id="UP000182800"/>
    </source>
</evidence>
<keyword evidence="6" id="KW-1185">Reference proteome</keyword>
<keyword evidence="3" id="KW-0548">Nucleotidyltransferase</keyword>
<accession>A0A0P8A3J7</accession>
<proteinExistence type="predicted"/>
<keyword evidence="3" id="KW-0808">Transferase</keyword>
<dbReference type="AlphaFoldDB" id="A0A0P8A3J7"/>
<protein>
    <submittedName>
        <fullName evidence="3">Molybdenum cofactor cytidylyltransferase</fullName>
        <ecNumber evidence="3">2.7.7.76</ecNumber>
    </submittedName>
</protein>
<reference evidence="3 5" key="1">
    <citation type="submission" date="2015-09" db="EMBL/GenBank/DDBJ databases">
        <title>Identification and resolution of microdiversity through metagenomic sequencing of parallel consortia.</title>
        <authorList>
            <person name="Nelson W.C."/>
            <person name="Romine M.F."/>
            <person name="Lindemann S.R."/>
        </authorList>
    </citation>
    <scope>NUCLEOTIDE SEQUENCE [LARGE SCALE GENOMIC DNA]</scope>
    <source>
        <strain evidence="3">HL-109</strain>
    </source>
</reference>
<dbReference type="Proteomes" id="UP000050497">
    <property type="component" value="Unassembled WGS sequence"/>
</dbReference>
<gene>
    <name evidence="3" type="primary">mocA</name>
    <name evidence="4" type="ORF">GA0071312_2432</name>
    <name evidence="3" type="ORF">HLUCCO17_04255</name>
</gene>
<feature type="domain" description="MobA-like NTP transferase" evidence="2">
    <location>
        <begin position="6"/>
        <end position="166"/>
    </location>
</feature>
<dbReference type="InterPro" id="IPR029044">
    <property type="entry name" value="Nucleotide-diphossugar_trans"/>
</dbReference>
<dbReference type="InterPro" id="IPR025877">
    <property type="entry name" value="MobA-like_NTP_Trfase"/>
</dbReference>
<dbReference type="PANTHER" id="PTHR43777">
    <property type="entry name" value="MOLYBDENUM COFACTOR CYTIDYLYLTRANSFERASE"/>
    <property type="match status" value="1"/>
</dbReference>
<reference evidence="4 6" key="2">
    <citation type="submission" date="2016-08" db="EMBL/GenBank/DDBJ databases">
        <authorList>
            <person name="Varghese N."/>
            <person name="Submissions Spin"/>
        </authorList>
    </citation>
    <scope>NUCLEOTIDE SEQUENCE [LARGE SCALE GENOMIC DNA]</scope>
    <source>
        <strain evidence="4 6">HL-109</strain>
    </source>
</reference>
<name>A0A0P8A3J7_9HYPH</name>
<organism evidence="3 5">
    <name type="scientific">Saliniramus fredricksonii</name>
    <dbReference type="NCBI Taxonomy" id="1653334"/>
    <lineage>
        <taxon>Bacteria</taxon>
        <taxon>Pseudomonadati</taxon>
        <taxon>Pseudomonadota</taxon>
        <taxon>Alphaproteobacteria</taxon>
        <taxon>Hyphomicrobiales</taxon>
        <taxon>Salinarimonadaceae</taxon>
        <taxon>Saliniramus</taxon>
    </lineage>
</organism>
<sequence length="196" mass="20274">MSTIAAIILAAGLGSRFGGGAKPLARFRDAPMLAHVLAAAQGSRAHPIIVVTGHDHDAIAPACADHPVRLVHNPDYRSGLAGSLKAGMRALPADSAGALVLLADMPLVRAATLDALIAAAQSEPDHAAFVPVYEGGRGNPVLLMRKLLPQIEKLEGDRGAGPLLRGRADIREIAVDDPGIHLDADTPDALAKLARE</sequence>
<dbReference type="Gene3D" id="3.90.550.10">
    <property type="entry name" value="Spore Coat Polysaccharide Biosynthesis Protein SpsA, Chain A"/>
    <property type="match status" value="1"/>
</dbReference>
<evidence type="ECO:0000259" key="2">
    <source>
        <dbReference type="Pfam" id="PF12804"/>
    </source>
</evidence>
<dbReference type="Pfam" id="PF12804">
    <property type="entry name" value="NTP_transf_3"/>
    <property type="match status" value="1"/>
</dbReference>
<evidence type="ECO:0000313" key="3">
    <source>
        <dbReference type="EMBL" id="KPQ12017.1"/>
    </source>
</evidence>
<dbReference type="STRING" id="1653334.GA0071312_2432"/>